<evidence type="ECO:0000256" key="5">
    <source>
        <dbReference type="PROSITE-ProRule" id="PRU00169"/>
    </source>
</evidence>
<sequence>MTGDAEETLDVLLIEDNPGDARLIEEMLRDVETLLQRVEAADSIAGGVTLSHEQTLTAGLDRVREGTVDVVLLDLDLPESTGLETLATVTDETAFVPVIVLTGLDDEEIGLTAVRHGAQDYLVKREVTSDLLVRSIHYATERNRQVRERARRREQLDTLNRLNRIGQDVTHAVITTSTRDDLIRAVCEQFANSELFRFAWVGGVDHAQDRVAPLAADGIDLNDLTPVQITADDETSPLKSISTAVQTQAVQVAVSGNGTTKVEPWHPERETPAYRSSASVPIIHEGLLYGVLNVYAASDSVFSTSAVETLSRLGEVIGHAITAIERKEALVSDMALEFKFELVGVLEEVITLTNESEARVDVDHFTKSSDGLLSFGEIYGIAREEFQAAIEQTPLVDLLHLNHSGNDVYNFELVTTLGDDFLAAIATHGGRITGATIANTTFQFVVEFPTGPDKRPLIELVEEHCPNVQPVAQRTVERSVTTGSSIRSAVEGELTEKQYTALKTAYLAGMFEWPRENTGEEVATQLGVSAPTFNEHLRIAQRKCFDVVFDDTAKETLPGHSP</sequence>
<proteinExistence type="predicted"/>
<evidence type="ECO:0000256" key="3">
    <source>
        <dbReference type="ARBA" id="ARBA00023015"/>
    </source>
</evidence>
<dbReference type="Pfam" id="PF15915">
    <property type="entry name" value="BAT"/>
    <property type="match status" value="1"/>
</dbReference>
<dbReference type="Gene3D" id="3.40.50.2300">
    <property type="match status" value="1"/>
</dbReference>
<evidence type="ECO:0000259" key="6">
    <source>
        <dbReference type="PROSITE" id="PS50110"/>
    </source>
</evidence>
<keyword evidence="2" id="KW-0418">Kinase</keyword>
<dbReference type="InterPro" id="IPR031803">
    <property type="entry name" value="BAT_GAF/HTH-assoc"/>
</dbReference>
<evidence type="ECO:0000256" key="2">
    <source>
        <dbReference type="ARBA" id="ARBA00022777"/>
    </source>
</evidence>
<dbReference type="GO" id="GO:0016301">
    <property type="term" value="F:kinase activity"/>
    <property type="evidence" value="ECO:0007669"/>
    <property type="project" value="UniProtKB-KW"/>
</dbReference>
<dbReference type="Gene3D" id="3.30.450.40">
    <property type="match status" value="1"/>
</dbReference>
<dbReference type="EMBL" id="JBHUDC010000005">
    <property type="protein sequence ID" value="MFD1514076.1"/>
    <property type="molecule type" value="Genomic_DNA"/>
</dbReference>
<comment type="caution">
    <text evidence="7">The sequence shown here is derived from an EMBL/GenBank/DDBJ whole genome shotgun (WGS) entry which is preliminary data.</text>
</comment>
<keyword evidence="4" id="KW-0804">Transcription</keyword>
<dbReference type="SUPFAM" id="SSF52172">
    <property type="entry name" value="CheY-like"/>
    <property type="match status" value="1"/>
</dbReference>
<dbReference type="Pfam" id="PF00072">
    <property type="entry name" value="Response_reg"/>
    <property type="match status" value="1"/>
</dbReference>
<keyword evidence="3" id="KW-0805">Transcription regulation</keyword>
<organism evidence="7 8">
    <name type="scientific">Halomarina rubra</name>
    <dbReference type="NCBI Taxonomy" id="2071873"/>
    <lineage>
        <taxon>Archaea</taxon>
        <taxon>Methanobacteriati</taxon>
        <taxon>Methanobacteriota</taxon>
        <taxon>Stenosarchaea group</taxon>
        <taxon>Halobacteria</taxon>
        <taxon>Halobacteriales</taxon>
        <taxon>Natronomonadaceae</taxon>
        <taxon>Halomarina</taxon>
    </lineage>
</organism>
<dbReference type="SUPFAM" id="SSF55781">
    <property type="entry name" value="GAF domain-like"/>
    <property type="match status" value="1"/>
</dbReference>
<gene>
    <name evidence="7" type="ORF">ACFSBT_12380</name>
</gene>
<dbReference type="AlphaFoldDB" id="A0ABD6AWB1"/>
<dbReference type="InterPro" id="IPR003018">
    <property type="entry name" value="GAF"/>
</dbReference>
<dbReference type="Pfam" id="PF04967">
    <property type="entry name" value="HTH_10"/>
    <property type="match status" value="1"/>
</dbReference>
<evidence type="ECO:0000313" key="8">
    <source>
        <dbReference type="Proteomes" id="UP001597187"/>
    </source>
</evidence>
<dbReference type="Pfam" id="PF13185">
    <property type="entry name" value="GAF_2"/>
    <property type="match status" value="1"/>
</dbReference>
<evidence type="ECO:0000256" key="1">
    <source>
        <dbReference type="ARBA" id="ARBA00022679"/>
    </source>
</evidence>
<keyword evidence="5" id="KW-0597">Phosphoprotein</keyword>
<keyword evidence="8" id="KW-1185">Reference proteome</keyword>
<dbReference type="CDD" id="cd00156">
    <property type="entry name" value="REC"/>
    <property type="match status" value="1"/>
</dbReference>
<dbReference type="InterPro" id="IPR011006">
    <property type="entry name" value="CheY-like_superfamily"/>
</dbReference>
<dbReference type="InterPro" id="IPR007050">
    <property type="entry name" value="HTH_bacterioopsin"/>
</dbReference>
<evidence type="ECO:0000313" key="7">
    <source>
        <dbReference type="EMBL" id="MFD1514076.1"/>
    </source>
</evidence>
<dbReference type="PANTHER" id="PTHR34236:SF1">
    <property type="entry name" value="DIMETHYL SULFOXIDE REDUCTASE TRANSCRIPTIONAL ACTIVATOR"/>
    <property type="match status" value="1"/>
</dbReference>
<reference evidence="7 8" key="1">
    <citation type="journal article" date="2019" name="Int. J. Syst. Evol. Microbiol.">
        <title>The Global Catalogue of Microorganisms (GCM) 10K type strain sequencing project: providing services to taxonomists for standard genome sequencing and annotation.</title>
        <authorList>
            <consortium name="The Broad Institute Genomics Platform"/>
            <consortium name="The Broad Institute Genome Sequencing Center for Infectious Disease"/>
            <person name="Wu L."/>
            <person name="Ma J."/>
        </authorList>
    </citation>
    <scope>NUCLEOTIDE SEQUENCE [LARGE SCALE GENOMIC DNA]</scope>
    <source>
        <strain evidence="7 8">CGMCC 1.12563</strain>
    </source>
</reference>
<feature type="domain" description="Response regulatory" evidence="6">
    <location>
        <begin position="10"/>
        <end position="139"/>
    </location>
</feature>
<dbReference type="InterPro" id="IPR001789">
    <property type="entry name" value="Sig_transdc_resp-reg_receiver"/>
</dbReference>
<dbReference type="PANTHER" id="PTHR34236">
    <property type="entry name" value="DIMETHYL SULFOXIDE REDUCTASE TRANSCRIPTIONAL ACTIVATOR"/>
    <property type="match status" value="1"/>
</dbReference>
<dbReference type="Proteomes" id="UP001597187">
    <property type="component" value="Unassembled WGS sequence"/>
</dbReference>
<dbReference type="SMART" id="SM00448">
    <property type="entry name" value="REC"/>
    <property type="match status" value="1"/>
</dbReference>
<dbReference type="PROSITE" id="PS50110">
    <property type="entry name" value="RESPONSE_REGULATORY"/>
    <property type="match status" value="1"/>
</dbReference>
<protein>
    <submittedName>
        <fullName evidence="7">Bacterio-opsin activator domain-containing protein</fullName>
    </submittedName>
</protein>
<evidence type="ECO:0000256" key="4">
    <source>
        <dbReference type="ARBA" id="ARBA00023163"/>
    </source>
</evidence>
<keyword evidence="1" id="KW-0808">Transferase</keyword>
<dbReference type="InterPro" id="IPR029016">
    <property type="entry name" value="GAF-like_dom_sf"/>
</dbReference>
<name>A0ABD6AWB1_9EURY</name>
<feature type="modified residue" description="4-aspartylphosphate" evidence="5">
    <location>
        <position position="74"/>
    </location>
</feature>
<accession>A0ABD6AWB1</accession>